<protein>
    <submittedName>
        <fullName evidence="1">DUF4276 family protein</fullName>
    </submittedName>
</protein>
<sequence length="229" mass="25359">MLRGRAGDEASVLMRSVAIVVEGRTEERFVEEILQVFVGNDVWLRPIVAHTKRIAGRKAKRGGAAWTHYRSHLRSLCSQPQWWAVTTLIDLYGFPADIQLAESFATSSGHAAAAQLCEVMAREIGDTRFLPFVMVHEFEALVIAAGARLPSVFGKARAAHEFQKLLAEHDGNAELIDSHPHSSPAARVEGIIAEYSKVRDGIDIIERAGLRSCLHACPQLAEWIEWLRG</sequence>
<dbReference type="InterPro" id="IPR025455">
    <property type="entry name" value="DUF4276"/>
</dbReference>
<dbReference type="EMBL" id="CP035810">
    <property type="protein sequence ID" value="QIN30241.1"/>
    <property type="molecule type" value="Genomic_DNA"/>
</dbReference>
<gene>
    <name evidence="1" type="ORF">EW640_13950</name>
</gene>
<dbReference type="AlphaFoldDB" id="A0A6G8L041"/>
<evidence type="ECO:0000313" key="1">
    <source>
        <dbReference type="EMBL" id="QIN30241.1"/>
    </source>
</evidence>
<name>A0A6G8L041_9MICO</name>
<dbReference type="Proteomes" id="UP000501518">
    <property type="component" value="Chromosome"/>
</dbReference>
<accession>A0A6G8L041</accession>
<proteinExistence type="predicted"/>
<evidence type="ECO:0000313" key="2">
    <source>
        <dbReference type="Proteomes" id="UP000501518"/>
    </source>
</evidence>
<dbReference type="Pfam" id="PF14103">
    <property type="entry name" value="DUF4276"/>
    <property type="match status" value="1"/>
</dbReference>
<organism evidence="1 2">
    <name type="scientific">Brevibacterium luteolum</name>
    <dbReference type="NCBI Taxonomy" id="199591"/>
    <lineage>
        <taxon>Bacteria</taxon>
        <taxon>Bacillati</taxon>
        <taxon>Actinomycetota</taxon>
        <taxon>Actinomycetes</taxon>
        <taxon>Micrococcales</taxon>
        <taxon>Brevibacteriaceae</taxon>
        <taxon>Brevibacterium</taxon>
    </lineage>
</organism>
<reference evidence="1 2" key="1">
    <citation type="submission" date="2019-02" db="EMBL/GenBank/DDBJ databases">
        <title>Complete Genome Sequence and Methylome Analysis of Brevibacterium luteolum NEB1784.</title>
        <authorList>
            <person name="Fomenkov A."/>
            <person name="Roberts R.J."/>
        </authorList>
    </citation>
    <scope>NUCLEOTIDE SEQUENCE [LARGE SCALE GENOMIC DNA]</scope>
    <source>
        <strain evidence="1 2">NEB1784</strain>
    </source>
</reference>
<dbReference type="KEGG" id="blut:EW640_13950"/>